<evidence type="ECO:0008006" key="9">
    <source>
        <dbReference type="Google" id="ProtNLM"/>
    </source>
</evidence>
<dbReference type="InterPro" id="IPR036397">
    <property type="entry name" value="RNaseH_sf"/>
</dbReference>
<dbReference type="GO" id="GO:0008296">
    <property type="term" value="F:3'-5'-DNA exonuclease activity"/>
    <property type="evidence" value="ECO:0007669"/>
    <property type="project" value="TreeGrafter"/>
</dbReference>
<evidence type="ECO:0000256" key="4">
    <source>
        <dbReference type="ARBA" id="ARBA00022801"/>
    </source>
</evidence>
<dbReference type="InterPro" id="IPR040393">
    <property type="entry name" value="TREX1/2"/>
</dbReference>
<dbReference type="InterPro" id="IPR012337">
    <property type="entry name" value="RNaseH-like_sf"/>
</dbReference>
<dbReference type="EMBL" id="JAIFRP010004416">
    <property type="protein sequence ID" value="KAK2575428.1"/>
    <property type="molecule type" value="Genomic_DNA"/>
</dbReference>
<evidence type="ECO:0000256" key="1">
    <source>
        <dbReference type="ARBA" id="ARBA00001946"/>
    </source>
</evidence>
<dbReference type="GO" id="GO:0046872">
    <property type="term" value="F:metal ion binding"/>
    <property type="evidence" value="ECO:0007669"/>
    <property type="project" value="UniProtKB-KW"/>
</dbReference>
<evidence type="ECO:0000313" key="8">
    <source>
        <dbReference type="Proteomes" id="UP001258017"/>
    </source>
</evidence>
<dbReference type="SUPFAM" id="SSF53098">
    <property type="entry name" value="Ribonuclease H-like"/>
    <property type="match status" value="1"/>
</dbReference>
<dbReference type="AlphaFoldDB" id="A0AAD9R915"/>
<dbReference type="GO" id="GO:0005737">
    <property type="term" value="C:cytoplasm"/>
    <property type="evidence" value="ECO:0007669"/>
    <property type="project" value="TreeGrafter"/>
</dbReference>
<dbReference type="Gene3D" id="3.30.420.10">
    <property type="entry name" value="Ribonuclease H-like superfamily/Ribonuclease H"/>
    <property type="match status" value="1"/>
</dbReference>
<reference evidence="7" key="1">
    <citation type="submission" date="2021-08" db="EMBL/GenBank/DDBJ databases">
        <authorList>
            <person name="Misof B."/>
            <person name="Oliver O."/>
            <person name="Podsiadlowski L."/>
            <person name="Donath A."/>
            <person name="Peters R."/>
            <person name="Mayer C."/>
            <person name="Rust J."/>
            <person name="Gunkel S."/>
            <person name="Lesny P."/>
            <person name="Martin S."/>
            <person name="Oeyen J.P."/>
            <person name="Petersen M."/>
            <person name="Panagiotis P."/>
            <person name="Wilbrandt J."/>
            <person name="Tanja T."/>
        </authorList>
    </citation>
    <scope>NUCLEOTIDE SEQUENCE</scope>
    <source>
        <strain evidence="7">GBR_01_08_01A</strain>
        <tissue evidence="7">Thorax + abdomen</tissue>
    </source>
</reference>
<dbReference type="PANTHER" id="PTHR13058">
    <property type="entry name" value="THREE PRIME REPAIR EXONUCLEASE 1, 2"/>
    <property type="match status" value="1"/>
</dbReference>
<organism evidence="7 8">
    <name type="scientific">Odynerus spinipes</name>
    <dbReference type="NCBI Taxonomy" id="1348599"/>
    <lineage>
        <taxon>Eukaryota</taxon>
        <taxon>Metazoa</taxon>
        <taxon>Ecdysozoa</taxon>
        <taxon>Arthropoda</taxon>
        <taxon>Hexapoda</taxon>
        <taxon>Insecta</taxon>
        <taxon>Pterygota</taxon>
        <taxon>Neoptera</taxon>
        <taxon>Endopterygota</taxon>
        <taxon>Hymenoptera</taxon>
        <taxon>Apocrita</taxon>
        <taxon>Aculeata</taxon>
        <taxon>Vespoidea</taxon>
        <taxon>Vespidae</taxon>
        <taxon>Eumeninae</taxon>
        <taxon>Odynerus</taxon>
    </lineage>
</organism>
<evidence type="ECO:0000256" key="5">
    <source>
        <dbReference type="ARBA" id="ARBA00022839"/>
    </source>
</evidence>
<evidence type="ECO:0000256" key="3">
    <source>
        <dbReference type="ARBA" id="ARBA00022723"/>
    </source>
</evidence>
<keyword evidence="6" id="KW-0460">Magnesium</keyword>
<dbReference type="PANTHER" id="PTHR13058:SF19">
    <property type="entry name" value="LD40940P"/>
    <property type="match status" value="1"/>
</dbReference>
<accession>A0AAD9R915</accession>
<dbReference type="Proteomes" id="UP001258017">
    <property type="component" value="Unassembled WGS sequence"/>
</dbReference>
<evidence type="ECO:0000256" key="6">
    <source>
        <dbReference type="ARBA" id="ARBA00022842"/>
    </source>
</evidence>
<dbReference type="GO" id="GO:0003676">
    <property type="term" value="F:nucleic acid binding"/>
    <property type="evidence" value="ECO:0007669"/>
    <property type="project" value="InterPro"/>
</dbReference>
<protein>
    <recommendedName>
        <fullName evidence="9">Exonuclease domain-containing protein</fullName>
    </recommendedName>
</protein>
<keyword evidence="8" id="KW-1185">Reference proteome</keyword>
<evidence type="ECO:0000313" key="7">
    <source>
        <dbReference type="EMBL" id="KAK2575428.1"/>
    </source>
</evidence>
<sequence length="246" mass="28597">MPRIIELSFVAVTRDNICLEKNEIPRVLQTLTVPVNPNTTIPLEVENLTELKNECLQNVSSFNDKIYNLINNFLDTLMVPICFVAHNGYRFDYPIFLWELKCLHKDLASSILCVDTLSLFKDFFMNTDKTIIQDSKAINILNSPISSKNENLETSLVEEETRKDQTKQREFNIEVLSNRKENHTYQRPINFKLTTIYEHLLNVPAEKAHTAQGDCINMLRCANHIGEFFLEWCDHHAVPLIEKRKN</sequence>
<dbReference type="GO" id="GO:0006308">
    <property type="term" value="P:DNA catabolic process"/>
    <property type="evidence" value="ECO:0007669"/>
    <property type="project" value="TreeGrafter"/>
</dbReference>
<keyword evidence="5" id="KW-0269">Exonuclease</keyword>
<keyword evidence="3" id="KW-0479">Metal-binding</keyword>
<gene>
    <name evidence="7" type="ORF">KPH14_008337</name>
</gene>
<reference evidence="7" key="2">
    <citation type="journal article" date="2023" name="Commun. Biol.">
        <title>Intrasexual cuticular hydrocarbon dimorphism in a wasp sheds light on hydrocarbon biosynthesis genes in Hymenoptera.</title>
        <authorList>
            <person name="Moris V.C."/>
            <person name="Podsiadlowski L."/>
            <person name="Martin S."/>
            <person name="Oeyen J.P."/>
            <person name="Donath A."/>
            <person name="Petersen M."/>
            <person name="Wilbrandt J."/>
            <person name="Misof B."/>
            <person name="Liedtke D."/>
            <person name="Thamm M."/>
            <person name="Scheiner R."/>
            <person name="Schmitt T."/>
            <person name="Niehuis O."/>
        </authorList>
    </citation>
    <scope>NUCLEOTIDE SEQUENCE</scope>
    <source>
        <strain evidence="7">GBR_01_08_01A</strain>
    </source>
</reference>
<keyword evidence="4" id="KW-0378">Hydrolase</keyword>
<comment type="caution">
    <text evidence="7">The sequence shown here is derived from an EMBL/GenBank/DDBJ whole genome shotgun (WGS) entry which is preliminary data.</text>
</comment>
<evidence type="ECO:0000256" key="2">
    <source>
        <dbReference type="ARBA" id="ARBA00022722"/>
    </source>
</evidence>
<keyword evidence="2" id="KW-0540">Nuclease</keyword>
<name>A0AAD9R915_9HYME</name>
<proteinExistence type="predicted"/>
<comment type="cofactor">
    <cofactor evidence="1">
        <name>Mg(2+)</name>
        <dbReference type="ChEBI" id="CHEBI:18420"/>
    </cofactor>
</comment>